<keyword evidence="4 7" id="KW-0573">Peptidoglycan synthesis</keyword>
<dbReference type="GO" id="GO:0008360">
    <property type="term" value="P:regulation of cell shape"/>
    <property type="evidence" value="ECO:0007669"/>
    <property type="project" value="UniProtKB-KW"/>
</dbReference>
<feature type="binding site" evidence="7">
    <location>
        <begin position="71"/>
        <end position="72"/>
    </location>
    <ligand>
        <name>substrate</name>
    </ligand>
</feature>
<feature type="binding site" evidence="7">
    <location>
        <begin position="39"/>
        <end position="40"/>
    </location>
    <ligand>
        <name>substrate</name>
    </ligand>
</feature>
<dbReference type="Pfam" id="PF01177">
    <property type="entry name" value="Asp_Glu_race"/>
    <property type="match status" value="1"/>
</dbReference>
<dbReference type="GO" id="GO:0071555">
    <property type="term" value="P:cell wall organization"/>
    <property type="evidence" value="ECO:0007669"/>
    <property type="project" value="UniProtKB-KW"/>
</dbReference>
<dbReference type="PANTHER" id="PTHR21198:SF3">
    <property type="entry name" value="GLUTAMATE RACEMASE"/>
    <property type="match status" value="1"/>
</dbReference>
<dbReference type="EMBL" id="SLUN01000064">
    <property type="protein sequence ID" value="TCL54392.1"/>
    <property type="molecule type" value="Genomic_DNA"/>
</dbReference>
<feature type="active site" description="Proton donor/acceptor" evidence="7">
    <location>
        <position position="182"/>
    </location>
</feature>
<dbReference type="InterPro" id="IPR004391">
    <property type="entry name" value="Glu_race"/>
</dbReference>
<evidence type="ECO:0000313" key="8">
    <source>
        <dbReference type="EMBL" id="TCL54392.1"/>
    </source>
</evidence>
<evidence type="ECO:0000256" key="7">
    <source>
        <dbReference type="HAMAP-Rule" id="MF_00258"/>
    </source>
</evidence>
<keyword evidence="6 7" id="KW-0961">Cell wall biogenesis/degradation</keyword>
<evidence type="ECO:0000256" key="2">
    <source>
        <dbReference type="ARBA" id="ARBA00013090"/>
    </source>
</evidence>
<dbReference type="OrthoDB" id="9801055at2"/>
<dbReference type="EC" id="5.1.1.3" evidence="2 7"/>
<sequence length="257" mass="29014">MYIGFLDSGIGGLTVLREALALLPNEDYLYYADSVHAPYGIKPKETVRRYIFDAVEFMVGQGIKALVVACNTATIVAANDLRTRYDFPIIGMEPAVKPAVEQNRGNHKRVLVTATPLSLKEEKFQNLVARVDDEHVVDLLPLPELVEYAQHFIFDDEVILPYLKEELAPFDLSHYGTIVLGCTHFPHYREAFRRLLPAGVAIIDGSSGTVRRLKNLLDEKGLLANRNEPGRIVFYTSGVLEEDPEKLQKYRELLTRK</sequence>
<evidence type="ECO:0000256" key="1">
    <source>
        <dbReference type="ARBA" id="ARBA00001602"/>
    </source>
</evidence>
<comment type="function">
    <text evidence="7">Provides the (R)-glutamate required for cell wall biosynthesis.</text>
</comment>
<feature type="active site" description="Proton donor/acceptor" evidence="7">
    <location>
        <position position="70"/>
    </location>
</feature>
<organism evidence="8 9">
    <name type="scientific">Hydrogenispora ethanolica</name>
    <dbReference type="NCBI Taxonomy" id="1082276"/>
    <lineage>
        <taxon>Bacteria</taxon>
        <taxon>Bacillati</taxon>
        <taxon>Bacillota</taxon>
        <taxon>Hydrogenispora</taxon>
    </lineage>
</organism>
<gene>
    <name evidence="7" type="primary">murI</name>
    <name evidence="8" type="ORF">EDC14_10642</name>
</gene>
<dbReference type="PANTHER" id="PTHR21198">
    <property type="entry name" value="GLUTAMATE RACEMASE"/>
    <property type="match status" value="1"/>
</dbReference>
<dbReference type="PROSITE" id="PS00923">
    <property type="entry name" value="ASP_GLU_RACEMASE_1"/>
    <property type="match status" value="1"/>
</dbReference>
<feature type="binding site" evidence="7">
    <location>
        <begin position="7"/>
        <end position="8"/>
    </location>
    <ligand>
        <name>substrate</name>
    </ligand>
</feature>
<keyword evidence="9" id="KW-1185">Reference proteome</keyword>
<name>A0A4V2QAY9_HYDET</name>
<dbReference type="InterPro" id="IPR018187">
    <property type="entry name" value="Asp/Glu_racemase_AS_1"/>
</dbReference>
<dbReference type="GO" id="GO:0009252">
    <property type="term" value="P:peptidoglycan biosynthetic process"/>
    <property type="evidence" value="ECO:0007669"/>
    <property type="project" value="UniProtKB-UniRule"/>
</dbReference>
<dbReference type="Proteomes" id="UP000295008">
    <property type="component" value="Unassembled WGS sequence"/>
</dbReference>
<comment type="similarity">
    <text evidence="7">Belongs to the aspartate/glutamate racemases family.</text>
</comment>
<comment type="caution">
    <text evidence="8">The sequence shown here is derived from an EMBL/GenBank/DDBJ whole genome shotgun (WGS) entry which is preliminary data.</text>
</comment>
<reference evidence="8 9" key="1">
    <citation type="submission" date="2019-03" db="EMBL/GenBank/DDBJ databases">
        <title>Genomic Encyclopedia of Type Strains, Phase IV (KMG-IV): sequencing the most valuable type-strain genomes for metagenomic binning, comparative biology and taxonomic classification.</title>
        <authorList>
            <person name="Goeker M."/>
        </authorList>
    </citation>
    <scope>NUCLEOTIDE SEQUENCE [LARGE SCALE GENOMIC DNA]</scope>
    <source>
        <strain evidence="8 9">LX-B</strain>
    </source>
</reference>
<dbReference type="HAMAP" id="MF_00258">
    <property type="entry name" value="Glu_racemase"/>
    <property type="match status" value="1"/>
</dbReference>
<accession>A0A4V2QAY9</accession>
<keyword evidence="5 7" id="KW-0413">Isomerase</keyword>
<keyword evidence="3 7" id="KW-0133">Cell shape</keyword>
<protein>
    <recommendedName>
        <fullName evidence="2 7">Glutamate racemase</fullName>
        <ecNumber evidence="2 7">5.1.1.3</ecNumber>
    </recommendedName>
</protein>
<evidence type="ECO:0000313" key="9">
    <source>
        <dbReference type="Proteomes" id="UP000295008"/>
    </source>
</evidence>
<dbReference type="AlphaFoldDB" id="A0A4V2QAY9"/>
<dbReference type="SUPFAM" id="SSF53681">
    <property type="entry name" value="Aspartate/glutamate racemase"/>
    <property type="match status" value="2"/>
</dbReference>
<evidence type="ECO:0000256" key="3">
    <source>
        <dbReference type="ARBA" id="ARBA00022960"/>
    </source>
</evidence>
<comment type="catalytic activity">
    <reaction evidence="1 7">
        <text>L-glutamate = D-glutamate</text>
        <dbReference type="Rhea" id="RHEA:12813"/>
        <dbReference type="ChEBI" id="CHEBI:29985"/>
        <dbReference type="ChEBI" id="CHEBI:29986"/>
        <dbReference type="EC" id="5.1.1.3"/>
    </reaction>
</comment>
<dbReference type="Gene3D" id="3.40.50.1860">
    <property type="match status" value="2"/>
</dbReference>
<dbReference type="UniPathway" id="UPA00219"/>
<dbReference type="InterPro" id="IPR015942">
    <property type="entry name" value="Asp/Glu/hydantoin_racemase"/>
</dbReference>
<feature type="binding site" evidence="7">
    <location>
        <begin position="183"/>
        <end position="184"/>
    </location>
    <ligand>
        <name>substrate</name>
    </ligand>
</feature>
<proteinExistence type="inferred from homology"/>
<evidence type="ECO:0000256" key="4">
    <source>
        <dbReference type="ARBA" id="ARBA00022984"/>
    </source>
</evidence>
<comment type="pathway">
    <text evidence="7">Cell wall biogenesis; peptidoglycan biosynthesis.</text>
</comment>
<dbReference type="GO" id="GO:0008881">
    <property type="term" value="F:glutamate racemase activity"/>
    <property type="evidence" value="ECO:0007669"/>
    <property type="project" value="UniProtKB-UniRule"/>
</dbReference>
<dbReference type="NCBIfam" id="TIGR00067">
    <property type="entry name" value="glut_race"/>
    <property type="match status" value="1"/>
</dbReference>
<dbReference type="InterPro" id="IPR001920">
    <property type="entry name" value="Asp/Glu_race"/>
</dbReference>
<evidence type="ECO:0000256" key="6">
    <source>
        <dbReference type="ARBA" id="ARBA00023316"/>
    </source>
</evidence>
<evidence type="ECO:0000256" key="5">
    <source>
        <dbReference type="ARBA" id="ARBA00023235"/>
    </source>
</evidence>
<dbReference type="RefSeq" id="WP_132018058.1">
    <property type="nucleotide sequence ID" value="NZ_SLUN01000064.1"/>
</dbReference>